<accession>A0A2P2JJD3</accession>
<reference evidence="1" key="1">
    <citation type="submission" date="2018-02" db="EMBL/GenBank/DDBJ databases">
        <title>Rhizophora mucronata_Transcriptome.</title>
        <authorList>
            <person name="Meera S.P."/>
            <person name="Sreeshan A."/>
            <person name="Augustine A."/>
        </authorList>
    </citation>
    <scope>NUCLEOTIDE SEQUENCE</scope>
    <source>
        <tissue evidence="1">Leaf</tissue>
    </source>
</reference>
<name>A0A2P2JJD3_RHIMU</name>
<evidence type="ECO:0000313" key="1">
    <source>
        <dbReference type="EMBL" id="MBW93587.1"/>
    </source>
</evidence>
<sequence>MNAFHLTRKYGDTRECYFPQITATKKIDTSHLTSYVFVLEQEKSIETLVMTKFIMIGHTVNRKIPSQLFSVDYDLAAISTYSFPSCAM</sequence>
<protein>
    <submittedName>
        <fullName evidence="1">Uncharacterized protein</fullName>
    </submittedName>
</protein>
<organism evidence="1">
    <name type="scientific">Rhizophora mucronata</name>
    <name type="common">Asiatic mangrove</name>
    <dbReference type="NCBI Taxonomy" id="61149"/>
    <lineage>
        <taxon>Eukaryota</taxon>
        <taxon>Viridiplantae</taxon>
        <taxon>Streptophyta</taxon>
        <taxon>Embryophyta</taxon>
        <taxon>Tracheophyta</taxon>
        <taxon>Spermatophyta</taxon>
        <taxon>Magnoliopsida</taxon>
        <taxon>eudicotyledons</taxon>
        <taxon>Gunneridae</taxon>
        <taxon>Pentapetalae</taxon>
        <taxon>rosids</taxon>
        <taxon>fabids</taxon>
        <taxon>Malpighiales</taxon>
        <taxon>Rhizophoraceae</taxon>
        <taxon>Rhizophora</taxon>
    </lineage>
</organism>
<dbReference type="AlphaFoldDB" id="A0A2P2JJD3"/>
<dbReference type="EMBL" id="GGEC01013104">
    <property type="protein sequence ID" value="MBW93587.1"/>
    <property type="molecule type" value="Transcribed_RNA"/>
</dbReference>
<proteinExistence type="predicted"/>